<dbReference type="RefSeq" id="XP_008862546.1">
    <property type="nucleotide sequence ID" value="XM_008864324.1"/>
</dbReference>
<keyword evidence="1" id="KW-0812">Transmembrane</keyword>
<dbReference type="InterPro" id="IPR051681">
    <property type="entry name" value="Ser/Thr_Kinases-Pseudokinases"/>
</dbReference>
<dbReference type="EMBL" id="KI913953">
    <property type="protein sequence ID" value="ETW08741.1"/>
    <property type="molecule type" value="Genomic_DNA"/>
</dbReference>
<dbReference type="PANTHER" id="PTHR44329">
    <property type="entry name" value="SERINE/THREONINE-PROTEIN KINASE TNNI3K-RELATED"/>
    <property type="match status" value="1"/>
</dbReference>
<evidence type="ECO:0000313" key="3">
    <source>
        <dbReference type="EMBL" id="ETW08741.1"/>
    </source>
</evidence>
<name>A0A024UQK7_9STRA</name>
<keyword evidence="1" id="KW-1133">Transmembrane helix</keyword>
<evidence type="ECO:0000259" key="2">
    <source>
        <dbReference type="PROSITE" id="PS50011"/>
    </source>
</evidence>
<feature type="domain" description="Protein kinase" evidence="2">
    <location>
        <begin position="238"/>
        <end position="507"/>
    </location>
</feature>
<dbReference type="InterPro" id="IPR032675">
    <property type="entry name" value="LRR_dom_sf"/>
</dbReference>
<keyword evidence="3" id="KW-0418">Kinase</keyword>
<dbReference type="VEuPathDB" id="FungiDB:H310_01263"/>
<dbReference type="InterPro" id="IPR011009">
    <property type="entry name" value="Kinase-like_dom_sf"/>
</dbReference>
<reference evidence="3" key="1">
    <citation type="submission" date="2013-12" db="EMBL/GenBank/DDBJ databases">
        <title>The Genome Sequence of Aphanomyces invadans NJM9701.</title>
        <authorList>
            <consortium name="The Broad Institute Genomics Platform"/>
            <person name="Russ C."/>
            <person name="Tyler B."/>
            <person name="van West P."/>
            <person name="Dieguez-Uribeondo J."/>
            <person name="Young S.K."/>
            <person name="Zeng Q."/>
            <person name="Gargeya S."/>
            <person name="Fitzgerald M."/>
            <person name="Abouelleil A."/>
            <person name="Alvarado L."/>
            <person name="Chapman S.B."/>
            <person name="Gainer-Dewar J."/>
            <person name="Goldberg J."/>
            <person name="Griggs A."/>
            <person name="Gujja S."/>
            <person name="Hansen M."/>
            <person name="Howarth C."/>
            <person name="Imamovic A."/>
            <person name="Ireland A."/>
            <person name="Larimer J."/>
            <person name="McCowan C."/>
            <person name="Murphy C."/>
            <person name="Pearson M."/>
            <person name="Poon T.W."/>
            <person name="Priest M."/>
            <person name="Roberts A."/>
            <person name="Saif S."/>
            <person name="Shea T."/>
            <person name="Sykes S."/>
            <person name="Wortman J."/>
            <person name="Nusbaum C."/>
            <person name="Birren B."/>
        </authorList>
    </citation>
    <scope>NUCLEOTIDE SEQUENCE [LARGE SCALE GENOMIC DNA]</scope>
    <source>
        <strain evidence="3">NJM9701</strain>
    </source>
</reference>
<dbReference type="OrthoDB" id="4062651at2759"/>
<dbReference type="PROSITE" id="PS50011">
    <property type="entry name" value="PROTEIN_KINASE_DOM"/>
    <property type="match status" value="1"/>
</dbReference>
<protein>
    <submittedName>
        <fullName evidence="3">TKL protein kinase</fullName>
    </submittedName>
</protein>
<dbReference type="SUPFAM" id="SSF52058">
    <property type="entry name" value="L domain-like"/>
    <property type="match status" value="1"/>
</dbReference>
<dbReference type="STRING" id="157072.A0A024UQK7"/>
<dbReference type="AlphaFoldDB" id="A0A024UQK7"/>
<dbReference type="GO" id="GO:0005524">
    <property type="term" value="F:ATP binding"/>
    <property type="evidence" value="ECO:0007669"/>
    <property type="project" value="InterPro"/>
</dbReference>
<dbReference type="SUPFAM" id="SSF56112">
    <property type="entry name" value="Protein kinase-like (PK-like)"/>
    <property type="match status" value="1"/>
</dbReference>
<organism evidence="3">
    <name type="scientific">Aphanomyces invadans</name>
    <dbReference type="NCBI Taxonomy" id="157072"/>
    <lineage>
        <taxon>Eukaryota</taxon>
        <taxon>Sar</taxon>
        <taxon>Stramenopiles</taxon>
        <taxon>Oomycota</taxon>
        <taxon>Saprolegniomycetes</taxon>
        <taxon>Saprolegniales</taxon>
        <taxon>Verrucalvaceae</taxon>
        <taxon>Aphanomyces</taxon>
    </lineage>
</organism>
<dbReference type="Pfam" id="PF07714">
    <property type="entry name" value="PK_Tyr_Ser-Thr"/>
    <property type="match status" value="1"/>
</dbReference>
<feature type="transmembrane region" description="Helical" evidence="1">
    <location>
        <begin position="158"/>
        <end position="180"/>
    </location>
</feature>
<dbReference type="PANTHER" id="PTHR44329:SF214">
    <property type="entry name" value="PROTEIN KINASE DOMAIN-CONTAINING PROTEIN"/>
    <property type="match status" value="1"/>
</dbReference>
<dbReference type="Gene3D" id="3.80.10.10">
    <property type="entry name" value="Ribonuclease Inhibitor"/>
    <property type="match status" value="1"/>
</dbReference>
<sequence length="518" mass="57302">MTALPTFAPNSNFTILNMSMNAFPWTGESSFPASVAALNLSGTPIQNAALNASLLPPTLVTLDVSNCGIKTITGDLPPALKSLRLDRNDLETWVMSSATFRALSVLPDLVMPTLASSMFKCPDSRTKYLPNQNYPVCIQDSLTNGTTPDPHAPSLTNYAAYAIVGGSLIVVLLVGGYMWLQRRRDERSSSFDKTDPMAQHVASHEYLNLGTSKRHDLSDEFNQFRIPMREVNIIKPLVRPDHVAYAGARTMIYKAQFNERMVVLKTLTTDGSAAEAGSDATEAFVQHIRLRSTLDHPNIVGFLGIVWDNHAKMAVSGYGLLLEYIGHGDLGRLLAFDAAKDPTERVLQWRPVLPEGVSKLRLLQQVASAIVYLHSFSPPVLHRNLHAKSVLLSESWDAKLSGFKTDPAWHPSDLISPPEALRGEAWTEKADIYAFGILMCEIDLGRHPYVNDKNPDNDHQIATLVKADLLQPTFTVDCPLDVQDIAKKCLTFDRKRRPAAVEMEFWLRKLVRAISSGT</sequence>
<dbReference type="GeneID" id="20078313"/>
<keyword evidence="3" id="KW-0808">Transferase</keyword>
<dbReference type="eggNOG" id="KOG0192">
    <property type="taxonomic scope" value="Eukaryota"/>
</dbReference>
<dbReference type="GO" id="GO:0004674">
    <property type="term" value="F:protein serine/threonine kinase activity"/>
    <property type="evidence" value="ECO:0007669"/>
    <property type="project" value="TreeGrafter"/>
</dbReference>
<evidence type="ECO:0000256" key="1">
    <source>
        <dbReference type="SAM" id="Phobius"/>
    </source>
</evidence>
<dbReference type="Gene3D" id="1.10.510.10">
    <property type="entry name" value="Transferase(Phosphotransferase) domain 1"/>
    <property type="match status" value="1"/>
</dbReference>
<dbReference type="InterPro" id="IPR000719">
    <property type="entry name" value="Prot_kinase_dom"/>
</dbReference>
<dbReference type="InterPro" id="IPR001245">
    <property type="entry name" value="Ser-Thr/Tyr_kinase_cat_dom"/>
</dbReference>
<gene>
    <name evidence="3" type="ORF">H310_01263</name>
</gene>
<accession>A0A024UQK7</accession>
<keyword evidence="1" id="KW-0472">Membrane</keyword>
<proteinExistence type="predicted"/>